<dbReference type="RefSeq" id="WP_179663200.1">
    <property type="nucleotide sequence ID" value="NZ_JACCBG010000001.1"/>
</dbReference>
<accession>A0A7Y9JAK3</accession>
<organism evidence="2 3">
    <name type="scientific">Nocardioides panaciterrulae</name>
    <dbReference type="NCBI Taxonomy" id="661492"/>
    <lineage>
        <taxon>Bacteria</taxon>
        <taxon>Bacillati</taxon>
        <taxon>Actinomycetota</taxon>
        <taxon>Actinomycetes</taxon>
        <taxon>Propionibacteriales</taxon>
        <taxon>Nocardioidaceae</taxon>
        <taxon>Nocardioides</taxon>
    </lineage>
</organism>
<dbReference type="GO" id="GO:0008767">
    <property type="term" value="F:UDP-galactopyranose mutase activity"/>
    <property type="evidence" value="ECO:0007669"/>
    <property type="project" value="UniProtKB-EC"/>
</dbReference>
<evidence type="ECO:0000313" key="3">
    <source>
        <dbReference type="Proteomes" id="UP000535511"/>
    </source>
</evidence>
<keyword evidence="3" id="KW-1185">Reference proteome</keyword>
<protein>
    <submittedName>
        <fullName evidence="2">UDP-galactopyranose mutase</fullName>
        <ecNumber evidence="2">5.4.99.9</ecNumber>
    </submittedName>
</protein>
<name>A0A7Y9JAK3_9ACTN</name>
<dbReference type="AlphaFoldDB" id="A0A7Y9JAK3"/>
<gene>
    <name evidence="2" type="ORF">BJZ21_001536</name>
</gene>
<feature type="domain" description="Amine oxidase" evidence="1">
    <location>
        <begin position="12"/>
        <end position="427"/>
    </location>
</feature>
<dbReference type="InterPro" id="IPR002937">
    <property type="entry name" value="Amino_oxidase"/>
</dbReference>
<dbReference type="SUPFAM" id="SSF51905">
    <property type="entry name" value="FAD/NAD(P)-binding domain"/>
    <property type="match status" value="1"/>
</dbReference>
<dbReference type="Pfam" id="PF01593">
    <property type="entry name" value="Amino_oxidase"/>
    <property type="match status" value="1"/>
</dbReference>
<dbReference type="EMBL" id="JACCBG010000001">
    <property type="protein sequence ID" value="NYD41453.1"/>
    <property type="molecule type" value="Genomic_DNA"/>
</dbReference>
<dbReference type="PRINTS" id="PR00368">
    <property type="entry name" value="FADPNR"/>
</dbReference>
<dbReference type="Gene3D" id="3.50.50.60">
    <property type="entry name" value="FAD/NAD(P)-binding domain"/>
    <property type="match status" value="2"/>
</dbReference>
<dbReference type="Proteomes" id="UP000535511">
    <property type="component" value="Unassembled WGS sequence"/>
</dbReference>
<sequence>MARVVVLGGGFGGMAAAARLAKLGHQVTLLERAGQLGGALAEVRADGFAWDGGPTSALLPAVVRDLFRKSGRPLERELELVPLEIIREHRFEDGTSLALPGGSRGAQLRAFDALGEGLGRRWTDHVRAHAEVWDVLRRNYLEHPWDRDDLSPELAPVLASRQSLRRSLRKAFRDERLRLVAGHPFVAEGHDLRDVPAWLGVTSYVEQRFGGWTLVGGMTALAAALERRLATRRVEVHTGTEVRDLVVRDGRVVAVVTPDGELDAEVVVCAVDPRRLPTLAPYVERTMPAIPPSVSHVGLEGPVPDLPPELVLHGDPLLVVRPGGRAPAGHTGWTIHARGTLLEDVLVALARHGIDVRRQLVTRLDRSPRELVEQWGGSPLGVRWQGRATVRRRLGPTTPVPGVYAAGAHATPGSGLPFVGLSAALVAEAVGPA</sequence>
<reference evidence="2 3" key="1">
    <citation type="submission" date="2020-07" db="EMBL/GenBank/DDBJ databases">
        <title>Sequencing the genomes of 1000 actinobacteria strains.</title>
        <authorList>
            <person name="Klenk H.-P."/>
        </authorList>
    </citation>
    <scope>NUCLEOTIDE SEQUENCE [LARGE SCALE GENOMIC DNA]</scope>
    <source>
        <strain evidence="2 3">DSM 21350</strain>
    </source>
</reference>
<dbReference type="EC" id="5.4.99.9" evidence="2"/>
<comment type="caution">
    <text evidence="2">The sequence shown here is derived from an EMBL/GenBank/DDBJ whole genome shotgun (WGS) entry which is preliminary data.</text>
</comment>
<dbReference type="GO" id="GO:0016491">
    <property type="term" value="F:oxidoreductase activity"/>
    <property type="evidence" value="ECO:0007669"/>
    <property type="project" value="InterPro"/>
</dbReference>
<dbReference type="PANTHER" id="PTHR43734">
    <property type="entry name" value="PHYTOENE DESATURASE"/>
    <property type="match status" value="1"/>
</dbReference>
<proteinExistence type="predicted"/>
<keyword evidence="2" id="KW-0413">Isomerase</keyword>
<dbReference type="InterPro" id="IPR036188">
    <property type="entry name" value="FAD/NAD-bd_sf"/>
</dbReference>
<evidence type="ECO:0000259" key="1">
    <source>
        <dbReference type="Pfam" id="PF01593"/>
    </source>
</evidence>
<dbReference type="PANTHER" id="PTHR43734:SF1">
    <property type="entry name" value="PHYTOENE DESATURASE"/>
    <property type="match status" value="1"/>
</dbReference>
<evidence type="ECO:0000313" key="2">
    <source>
        <dbReference type="EMBL" id="NYD41453.1"/>
    </source>
</evidence>